<dbReference type="HOGENOM" id="CLU_2160907_0_0_1"/>
<gene>
    <name evidence="2" type="ORF">DAPPUDRAFT_340346</name>
</gene>
<evidence type="ECO:0000313" key="3">
    <source>
        <dbReference type="Proteomes" id="UP000000305"/>
    </source>
</evidence>
<dbReference type="KEGG" id="dpx:DAPPUDRAFT_340346"/>
<dbReference type="EMBL" id="GL734873">
    <property type="protein sequence ID" value="EFX61253.1"/>
    <property type="molecule type" value="Genomic_DNA"/>
</dbReference>
<organism evidence="2 3">
    <name type="scientific">Daphnia pulex</name>
    <name type="common">Water flea</name>
    <dbReference type="NCBI Taxonomy" id="6669"/>
    <lineage>
        <taxon>Eukaryota</taxon>
        <taxon>Metazoa</taxon>
        <taxon>Ecdysozoa</taxon>
        <taxon>Arthropoda</taxon>
        <taxon>Crustacea</taxon>
        <taxon>Branchiopoda</taxon>
        <taxon>Diplostraca</taxon>
        <taxon>Cladocera</taxon>
        <taxon>Anomopoda</taxon>
        <taxon>Daphniidae</taxon>
        <taxon>Daphnia</taxon>
    </lineage>
</organism>
<name>E9I427_DAPPU</name>
<proteinExistence type="predicted"/>
<accession>E9I427</accession>
<protein>
    <submittedName>
        <fullName evidence="2">Uncharacterized protein</fullName>
    </submittedName>
</protein>
<feature type="region of interest" description="Disordered" evidence="1">
    <location>
        <begin position="78"/>
        <end position="111"/>
    </location>
</feature>
<keyword evidence="3" id="KW-1185">Reference proteome</keyword>
<dbReference type="AlphaFoldDB" id="E9I427"/>
<evidence type="ECO:0000313" key="2">
    <source>
        <dbReference type="EMBL" id="EFX61253.1"/>
    </source>
</evidence>
<evidence type="ECO:0000256" key="1">
    <source>
        <dbReference type="SAM" id="MobiDB-lite"/>
    </source>
</evidence>
<dbReference type="InParanoid" id="E9I427"/>
<sequence>MDENAALLYELNLMRKNERTFEREKKEMGVVLEKLQRELADNYKSTNVISTRAHTTATKRATASRDVLSREKSLLIDMNEYGQSGTTREIKSRSRVRSRMSSASKTPVLRQ</sequence>
<dbReference type="Proteomes" id="UP000000305">
    <property type="component" value="Unassembled WGS sequence"/>
</dbReference>
<reference evidence="2 3" key="1">
    <citation type="journal article" date="2011" name="Science">
        <title>The ecoresponsive genome of Daphnia pulex.</title>
        <authorList>
            <person name="Colbourne J.K."/>
            <person name="Pfrender M.E."/>
            <person name="Gilbert D."/>
            <person name="Thomas W.K."/>
            <person name="Tucker A."/>
            <person name="Oakley T.H."/>
            <person name="Tokishita S."/>
            <person name="Aerts A."/>
            <person name="Arnold G.J."/>
            <person name="Basu M.K."/>
            <person name="Bauer D.J."/>
            <person name="Caceres C.E."/>
            <person name="Carmel L."/>
            <person name="Casola C."/>
            <person name="Choi J.H."/>
            <person name="Detter J.C."/>
            <person name="Dong Q."/>
            <person name="Dusheyko S."/>
            <person name="Eads B.D."/>
            <person name="Frohlich T."/>
            <person name="Geiler-Samerotte K.A."/>
            <person name="Gerlach D."/>
            <person name="Hatcher P."/>
            <person name="Jogdeo S."/>
            <person name="Krijgsveld J."/>
            <person name="Kriventseva E.V."/>
            <person name="Kultz D."/>
            <person name="Laforsch C."/>
            <person name="Lindquist E."/>
            <person name="Lopez J."/>
            <person name="Manak J.R."/>
            <person name="Muller J."/>
            <person name="Pangilinan J."/>
            <person name="Patwardhan R.P."/>
            <person name="Pitluck S."/>
            <person name="Pritham E.J."/>
            <person name="Rechtsteiner A."/>
            <person name="Rho M."/>
            <person name="Rogozin I.B."/>
            <person name="Sakarya O."/>
            <person name="Salamov A."/>
            <person name="Schaack S."/>
            <person name="Shapiro H."/>
            <person name="Shiga Y."/>
            <person name="Skalitzky C."/>
            <person name="Smith Z."/>
            <person name="Souvorov A."/>
            <person name="Sung W."/>
            <person name="Tang Z."/>
            <person name="Tsuchiya D."/>
            <person name="Tu H."/>
            <person name="Vos H."/>
            <person name="Wang M."/>
            <person name="Wolf Y.I."/>
            <person name="Yamagata H."/>
            <person name="Yamada T."/>
            <person name="Ye Y."/>
            <person name="Shaw J.R."/>
            <person name="Andrews J."/>
            <person name="Crease T.J."/>
            <person name="Tang H."/>
            <person name="Lucas S.M."/>
            <person name="Robertson H.M."/>
            <person name="Bork P."/>
            <person name="Koonin E.V."/>
            <person name="Zdobnov E.M."/>
            <person name="Grigoriev I.V."/>
            <person name="Lynch M."/>
            <person name="Boore J.L."/>
        </authorList>
    </citation>
    <scope>NUCLEOTIDE SEQUENCE [LARGE SCALE GENOMIC DNA]</scope>
</reference>